<dbReference type="RefSeq" id="XP_007704230.1">
    <property type="nucleotide sequence ID" value="XM_007706040.1"/>
</dbReference>
<reference evidence="1 2" key="1">
    <citation type="journal article" date="2012" name="PLoS Pathog.">
        <title>Diverse lifestyles and strategies of plant pathogenesis encoded in the genomes of eighteen Dothideomycetes fungi.</title>
        <authorList>
            <person name="Ohm R.A."/>
            <person name="Feau N."/>
            <person name="Henrissat B."/>
            <person name="Schoch C.L."/>
            <person name="Horwitz B.A."/>
            <person name="Barry K.W."/>
            <person name="Condon B.J."/>
            <person name="Copeland A.C."/>
            <person name="Dhillon B."/>
            <person name="Glaser F."/>
            <person name="Hesse C.N."/>
            <person name="Kosti I."/>
            <person name="LaButti K."/>
            <person name="Lindquist E.A."/>
            <person name="Lucas S."/>
            <person name="Salamov A.A."/>
            <person name="Bradshaw R.E."/>
            <person name="Ciuffetti L."/>
            <person name="Hamelin R.C."/>
            <person name="Kema G.H.J."/>
            <person name="Lawrence C."/>
            <person name="Scott J.A."/>
            <person name="Spatafora J.W."/>
            <person name="Turgeon B.G."/>
            <person name="de Wit P.J.G.M."/>
            <person name="Zhong S."/>
            <person name="Goodwin S.B."/>
            <person name="Grigoriev I.V."/>
        </authorList>
    </citation>
    <scope>NUCLEOTIDE SEQUENCE [LARGE SCALE GENOMIC DNA]</scope>
    <source>
        <strain evidence="2">ND90Pr / ATCC 201652</strain>
    </source>
</reference>
<sequence>TLTIEERERLATLREFRARSDKKKIKKRVRVKAGKRSQRHYKRYSKIGHNSRICKQDIEDDFK</sequence>
<dbReference type="AlphaFoldDB" id="M2QY26"/>
<name>M2QY26_COCSN</name>
<dbReference type="EMBL" id="KB445651">
    <property type="protein sequence ID" value="EMD59964.1"/>
    <property type="molecule type" value="Genomic_DNA"/>
</dbReference>
<accession>M2QY26</accession>
<organism evidence="1 2">
    <name type="scientific">Cochliobolus sativus (strain ND90Pr / ATCC 201652)</name>
    <name type="common">Common root rot and spot blotch fungus</name>
    <name type="synonym">Bipolaris sorokiniana</name>
    <dbReference type="NCBI Taxonomy" id="665912"/>
    <lineage>
        <taxon>Eukaryota</taxon>
        <taxon>Fungi</taxon>
        <taxon>Dikarya</taxon>
        <taxon>Ascomycota</taxon>
        <taxon>Pezizomycotina</taxon>
        <taxon>Dothideomycetes</taxon>
        <taxon>Pleosporomycetidae</taxon>
        <taxon>Pleosporales</taxon>
        <taxon>Pleosporineae</taxon>
        <taxon>Pleosporaceae</taxon>
        <taxon>Bipolaris</taxon>
    </lineage>
</organism>
<dbReference type="HOGENOM" id="CLU_2891948_0_0_1"/>
<evidence type="ECO:0000313" key="1">
    <source>
        <dbReference type="EMBL" id="EMD59964.1"/>
    </source>
</evidence>
<dbReference type="GeneID" id="19129676"/>
<gene>
    <name evidence="1" type="ORF">COCSADRAFT_100107</name>
</gene>
<reference evidence="2" key="2">
    <citation type="journal article" date="2013" name="PLoS Genet.">
        <title>Comparative genome structure, secondary metabolite, and effector coding capacity across Cochliobolus pathogens.</title>
        <authorList>
            <person name="Condon B.J."/>
            <person name="Leng Y."/>
            <person name="Wu D."/>
            <person name="Bushley K.E."/>
            <person name="Ohm R.A."/>
            <person name="Otillar R."/>
            <person name="Martin J."/>
            <person name="Schackwitz W."/>
            <person name="Grimwood J."/>
            <person name="MohdZainudin N."/>
            <person name="Xue C."/>
            <person name="Wang R."/>
            <person name="Manning V.A."/>
            <person name="Dhillon B."/>
            <person name="Tu Z.J."/>
            <person name="Steffenson B.J."/>
            <person name="Salamov A."/>
            <person name="Sun H."/>
            <person name="Lowry S."/>
            <person name="LaButti K."/>
            <person name="Han J."/>
            <person name="Copeland A."/>
            <person name="Lindquist E."/>
            <person name="Barry K."/>
            <person name="Schmutz J."/>
            <person name="Baker S.E."/>
            <person name="Ciuffetti L.M."/>
            <person name="Grigoriev I.V."/>
            <person name="Zhong S."/>
            <person name="Turgeon B.G."/>
        </authorList>
    </citation>
    <scope>NUCLEOTIDE SEQUENCE [LARGE SCALE GENOMIC DNA]</scope>
    <source>
        <strain evidence="2">ND90Pr / ATCC 201652</strain>
    </source>
</reference>
<keyword evidence="2" id="KW-1185">Reference proteome</keyword>
<evidence type="ECO:0000313" key="2">
    <source>
        <dbReference type="Proteomes" id="UP000016934"/>
    </source>
</evidence>
<proteinExistence type="predicted"/>
<feature type="non-terminal residue" evidence="1">
    <location>
        <position position="1"/>
    </location>
</feature>
<dbReference type="Proteomes" id="UP000016934">
    <property type="component" value="Unassembled WGS sequence"/>
</dbReference>
<dbReference type="KEGG" id="bsc:COCSADRAFT_100107"/>
<protein>
    <submittedName>
        <fullName evidence="1">Uncharacterized protein</fullName>
    </submittedName>
</protein>